<protein>
    <recommendedName>
        <fullName evidence="4">BZIP domain-containing protein</fullName>
    </recommendedName>
</protein>
<dbReference type="Proteomes" id="UP001303046">
    <property type="component" value="Unassembled WGS sequence"/>
</dbReference>
<dbReference type="InterPro" id="IPR020149">
    <property type="entry name" value="Uncharacterised_C02F5.10"/>
</dbReference>
<organism evidence="2 3">
    <name type="scientific">Necator americanus</name>
    <name type="common">Human hookworm</name>
    <dbReference type="NCBI Taxonomy" id="51031"/>
    <lineage>
        <taxon>Eukaryota</taxon>
        <taxon>Metazoa</taxon>
        <taxon>Ecdysozoa</taxon>
        <taxon>Nematoda</taxon>
        <taxon>Chromadorea</taxon>
        <taxon>Rhabditida</taxon>
        <taxon>Rhabditina</taxon>
        <taxon>Rhabditomorpha</taxon>
        <taxon>Strongyloidea</taxon>
        <taxon>Ancylostomatidae</taxon>
        <taxon>Bunostominae</taxon>
        <taxon>Necator</taxon>
    </lineage>
</organism>
<reference evidence="2 3" key="1">
    <citation type="submission" date="2023-08" db="EMBL/GenBank/DDBJ databases">
        <title>A Necator americanus chromosomal reference genome.</title>
        <authorList>
            <person name="Ilik V."/>
            <person name="Petrzelkova K.J."/>
            <person name="Pardy F."/>
            <person name="Fuh T."/>
            <person name="Niatou-Singa F.S."/>
            <person name="Gouil Q."/>
            <person name="Baker L."/>
            <person name="Ritchie M.E."/>
            <person name="Jex A.R."/>
            <person name="Gazzola D."/>
            <person name="Li H."/>
            <person name="Toshio Fujiwara R."/>
            <person name="Zhan B."/>
            <person name="Aroian R.V."/>
            <person name="Pafco B."/>
            <person name="Schwarz E.M."/>
        </authorList>
    </citation>
    <scope>NUCLEOTIDE SEQUENCE [LARGE SCALE GENOMIC DNA]</scope>
    <source>
        <strain evidence="2 3">Aroian</strain>
        <tissue evidence="2">Whole animal</tissue>
    </source>
</reference>
<evidence type="ECO:0000313" key="3">
    <source>
        <dbReference type="Proteomes" id="UP001303046"/>
    </source>
</evidence>
<comment type="caution">
    <text evidence="2">The sequence shown here is derived from an EMBL/GenBank/DDBJ whole genome shotgun (WGS) entry which is preliminary data.</text>
</comment>
<feature type="compositionally biased region" description="Polar residues" evidence="1">
    <location>
        <begin position="23"/>
        <end position="32"/>
    </location>
</feature>
<evidence type="ECO:0000313" key="2">
    <source>
        <dbReference type="EMBL" id="KAK6743997.1"/>
    </source>
</evidence>
<feature type="region of interest" description="Disordered" evidence="1">
    <location>
        <begin position="1"/>
        <end position="41"/>
    </location>
</feature>
<evidence type="ECO:0008006" key="4">
    <source>
        <dbReference type="Google" id="ProtNLM"/>
    </source>
</evidence>
<gene>
    <name evidence="2" type="primary">Necator_chrIII.g11740</name>
    <name evidence="2" type="ORF">RB195_010975</name>
</gene>
<dbReference type="Pfam" id="PF17309">
    <property type="entry name" value="DUF5356"/>
    <property type="match status" value="1"/>
</dbReference>
<sequence length="184" mass="21006">MRSMQENSKNSSSSDTPTAVLPNGTSERQYTSLREPPSTELYPMVPTSVTVPTYPSHVRGERLTHLSEIEWDKAEMAYPSEYLNLERNNDRISVFAAAEKGLEYQLRLEEKRRQRKLARRQKRILAAKRKSKIEAIETFAQLVSAVTAFLNEDRKKNHGIQIRISVKVIGPYGTQVEESTVEPV</sequence>
<accession>A0ABR1D1A5</accession>
<evidence type="ECO:0000256" key="1">
    <source>
        <dbReference type="SAM" id="MobiDB-lite"/>
    </source>
</evidence>
<name>A0ABR1D1A5_NECAM</name>
<dbReference type="EMBL" id="JAVFWL010000003">
    <property type="protein sequence ID" value="KAK6743997.1"/>
    <property type="molecule type" value="Genomic_DNA"/>
</dbReference>
<proteinExistence type="predicted"/>
<keyword evidence="3" id="KW-1185">Reference proteome</keyword>